<dbReference type="InterPro" id="IPR011990">
    <property type="entry name" value="TPR-like_helical_dom_sf"/>
</dbReference>
<feature type="non-terminal residue" evidence="3">
    <location>
        <position position="270"/>
    </location>
</feature>
<dbReference type="SUPFAM" id="SSF48452">
    <property type="entry name" value="TPR-like"/>
    <property type="match status" value="1"/>
</dbReference>
<keyword evidence="2" id="KW-0732">Signal</keyword>
<evidence type="ECO:0000313" key="3">
    <source>
        <dbReference type="EMBL" id="TFW28641.1"/>
    </source>
</evidence>
<feature type="chain" id="PRO_5021221828" evidence="2">
    <location>
        <begin position="23"/>
        <end position="270"/>
    </location>
</feature>
<accession>A0A4Y9SPY5</accession>
<keyword evidence="4" id="KW-1185">Reference proteome</keyword>
<dbReference type="Pfam" id="PF13414">
    <property type="entry name" value="TPR_11"/>
    <property type="match status" value="1"/>
</dbReference>
<dbReference type="RefSeq" id="WP_135205605.1">
    <property type="nucleotide sequence ID" value="NZ_SPVF01000033.1"/>
</dbReference>
<evidence type="ECO:0000313" key="4">
    <source>
        <dbReference type="Proteomes" id="UP000298438"/>
    </source>
</evidence>
<feature type="compositionally biased region" description="Low complexity" evidence="1">
    <location>
        <begin position="239"/>
        <end position="250"/>
    </location>
</feature>
<protein>
    <submittedName>
        <fullName evidence="3">Tetratricopeptide repeat protein</fullName>
    </submittedName>
</protein>
<reference evidence="3 4" key="1">
    <citation type="submission" date="2019-03" db="EMBL/GenBank/DDBJ databases">
        <title>Draft Genome Sequence of Massilia arenosa sp. nov., a Novel Massilia Species Isolated from a Sandy-loam Maize Soil.</title>
        <authorList>
            <person name="Raths R."/>
            <person name="Peta V."/>
            <person name="Bucking H."/>
        </authorList>
    </citation>
    <scope>NUCLEOTIDE SEQUENCE [LARGE SCALE GENOMIC DNA]</scope>
    <source>
        <strain evidence="3 4">MC02</strain>
    </source>
</reference>
<evidence type="ECO:0000256" key="1">
    <source>
        <dbReference type="SAM" id="MobiDB-lite"/>
    </source>
</evidence>
<dbReference type="Proteomes" id="UP000298438">
    <property type="component" value="Unassembled WGS sequence"/>
</dbReference>
<gene>
    <name evidence="3" type="ORF">E4L96_02215</name>
</gene>
<evidence type="ECO:0000256" key="2">
    <source>
        <dbReference type="SAM" id="SignalP"/>
    </source>
</evidence>
<feature type="region of interest" description="Disordered" evidence="1">
    <location>
        <begin position="231"/>
        <end position="270"/>
    </location>
</feature>
<name>A0A4Y9SPY5_9BURK</name>
<feature type="signal peptide" evidence="2">
    <location>
        <begin position="1"/>
        <end position="22"/>
    </location>
</feature>
<dbReference type="Gene3D" id="1.25.40.10">
    <property type="entry name" value="Tetratricopeptide repeat domain"/>
    <property type="match status" value="1"/>
</dbReference>
<comment type="caution">
    <text evidence="3">The sequence shown here is derived from an EMBL/GenBank/DDBJ whole genome shotgun (WGS) entry which is preliminary data.</text>
</comment>
<dbReference type="EMBL" id="SPVF01000033">
    <property type="protein sequence ID" value="TFW28641.1"/>
    <property type="molecule type" value="Genomic_DNA"/>
</dbReference>
<proteinExistence type="predicted"/>
<dbReference type="AlphaFoldDB" id="A0A4Y9SPY5"/>
<dbReference type="OrthoDB" id="8525350at2"/>
<organism evidence="3 4">
    <name type="scientific">Zemynaea arenosa</name>
    <dbReference type="NCBI Taxonomy" id="2561931"/>
    <lineage>
        <taxon>Bacteria</taxon>
        <taxon>Pseudomonadati</taxon>
        <taxon>Pseudomonadota</taxon>
        <taxon>Betaproteobacteria</taxon>
        <taxon>Burkholderiales</taxon>
        <taxon>Oxalobacteraceae</taxon>
        <taxon>Telluria group</taxon>
        <taxon>Zemynaea</taxon>
    </lineage>
</organism>
<sequence length="270" mass="29050">MKAHYLLAGALLAAAVCAPAWAAPGKATDPILTNHGRKSPCGELHNAFGPWDYREGNIDNRVNIVLSVHFPAEVENNERGARGSLGADMDYTLRALPNYIPALLAMARQAKKERTLQPAGAHYPVECYFERAMRFQPKDAAVRTAYANWLREQGRDNDARAMYLAAVELTPGNAAANYNVGLLYYRAKDYEKANLYAHRAYALGFPLPALKNLLVKEGKWADVTDEQLDLPDNAKKAAAEAAEATSDAAAPGTSAKGDTPAASGPAPALA</sequence>